<dbReference type="Pfam" id="PF00069">
    <property type="entry name" value="Pkinase"/>
    <property type="match status" value="1"/>
</dbReference>
<reference evidence="2" key="1">
    <citation type="journal article" date="2023" name="GigaByte">
        <title>Genome assembly of the bearded iris, Iris pallida Lam.</title>
        <authorList>
            <person name="Bruccoleri R.E."/>
            <person name="Oakeley E.J."/>
            <person name="Faust A.M.E."/>
            <person name="Altorfer M."/>
            <person name="Dessus-Babus S."/>
            <person name="Burckhardt D."/>
            <person name="Oertli M."/>
            <person name="Naumann U."/>
            <person name="Petersen F."/>
            <person name="Wong J."/>
        </authorList>
    </citation>
    <scope>NUCLEOTIDE SEQUENCE</scope>
    <source>
        <strain evidence="2">GSM-AAB239-AS_SAM_17_03QT</strain>
    </source>
</reference>
<keyword evidence="2" id="KW-0418">Kinase</keyword>
<protein>
    <submittedName>
        <fullName evidence="2">Serine/threonine-protein kinase</fullName>
    </submittedName>
</protein>
<comment type="caution">
    <text evidence="2">The sequence shown here is derived from an EMBL/GenBank/DDBJ whole genome shotgun (WGS) entry which is preliminary data.</text>
</comment>
<dbReference type="PROSITE" id="PS50011">
    <property type="entry name" value="PROTEIN_KINASE_DOM"/>
    <property type="match status" value="1"/>
</dbReference>
<keyword evidence="3" id="KW-1185">Reference proteome</keyword>
<keyword evidence="2" id="KW-0808">Transferase</keyword>
<dbReference type="InterPro" id="IPR050167">
    <property type="entry name" value="Ser_Thr_protein_kinase"/>
</dbReference>
<sequence length="77" mass="8820">MDYLHHCNPPIIHRDLKSSNLLVDKNWTVKVWDFGLPRLKHETYLTTKTGKGTIFSIVATVVCAAMTLRRASKHTRS</sequence>
<dbReference type="Proteomes" id="UP001140949">
    <property type="component" value="Unassembled WGS sequence"/>
</dbReference>
<feature type="domain" description="Protein kinase" evidence="1">
    <location>
        <begin position="1"/>
        <end position="77"/>
    </location>
</feature>
<name>A0AAX6H7Q5_IRIPA</name>
<dbReference type="GO" id="GO:0005737">
    <property type="term" value="C:cytoplasm"/>
    <property type="evidence" value="ECO:0007669"/>
    <property type="project" value="TreeGrafter"/>
</dbReference>
<reference evidence="2" key="2">
    <citation type="submission" date="2023-04" db="EMBL/GenBank/DDBJ databases">
        <authorList>
            <person name="Bruccoleri R.E."/>
            <person name="Oakeley E.J."/>
            <person name="Faust A.-M."/>
            <person name="Dessus-Babus S."/>
            <person name="Altorfer M."/>
            <person name="Burckhardt D."/>
            <person name="Oertli M."/>
            <person name="Naumann U."/>
            <person name="Petersen F."/>
            <person name="Wong J."/>
        </authorList>
    </citation>
    <scope>NUCLEOTIDE SEQUENCE</scope>
    <source>
        <strain evidence="2">GSM-AAB239-AS_SAM_17_03QT</strain>
        <tissue evidence="2">Leaf</tissue>
    </source>
</reference>
<gene>
    <name evidence="2" type="ORF">M6B38_325285</name>
</gene>
<dbReference type="InterPro" id="IPR000719">
    <property type="entry name" value="Prot_kinase_dom"/>
</dbReference>
<evidence type="ECO:0000259" key="1">
    <source>
        <dbReference type="PROSITE" id="PS50011"/>
    </source>
</evidence>
<dbReference type="AlphaFoldDB" id="A0AAX6H7Q5"/>
<evidence type="ECO:0000313" key="2">
    <source>
        <dbReference type="EMBL" id="KAJ6836764.1"/>
    </source>
</evidence>
<dbReference type="GO" id="GO:0007165">
    <property type="term" value="P:signal transduction"/>
    <property type="evidence" value="ECO:0007669"/>
    <property type="project" value="TreeGrafter"/>
</dbReference>
<accession>A0AAX6H7Q5</accession>
<organism evidence="2 3">
    <name type="scientific">Iris pallida</name>
    <name type="common">Sweet iris</name>
    <dbReference type="NCBI Taxonomy" id="29817"/>
    <lineage>
        <taxon>Eukaryota</taxon>
        <taxon>Viridiplantae</taxon>
        <taxon>Streptophyta</taxon>
        <taxon>Embryophyta</taxon>
        <taxon>Tracheophyta</taxon>
        <taxon>Spermatophyta</taxon>
        <taxon>Magnoliopsida</taxon>
        <taxon>Liliopsida</taxon>
        <taxon>Asparagales</taxon>
        <taxon>Iridaceae</taxon>
        <taxon>Iridoideae</taxon>
        <taxon>Irideae</taxon>
        <taxon>Iris</taxon>
    </lineage>
</organism>
<dbReference type="GO" id="GO:0005524">
    <property type="term" value="F:ATP binding"/>
    <property type="evidence" value="ECO:0007669"/>
    <property type="project" value="InterPro"/>
</dbReference>
<dbReference type="SUPFAM" id="SSF56112">
    <property type="entry name" value="Protein kinase-like (PK-like)"/>
    <property type="match status" value="1"/>
</dbReference>
<dbReference type="InterPro" id="IPR008271">
    <property type="entry name" value="Ser/Thr_kinase_AS"/>
</dbReference>
<evidence type="ECO:0000313" key="3">
    <source>
        <dbReference type="Proteomes" id="UP001140949"/>
    </source>
</evidence>
<dbReference type="InterPro" id="IPR011009">
    <property type="entry name" value="Kinase-like_dom_sf"/>
</dbReference>
<dbReference type="PANTHER" id="PTHR23257">
    <property type="entry name" value="SERINE-THREONINE PROTEIN KINASE"/>
    <property type="match status" value="1"/>
</dbReference>
<dbReference type="Gene3D" id="1.10.510.10">
    <property type="entry name" value="Transferase(Phosphotransferase) domain 1"/>
    <property type="match status" value="1"/>
</dbReference>
<dbReference type="PROSITE" id="PS00108">
    <property type="entry name" value="PROTEIN_KINASE_ST"/>
    <property type="match status" value="1"/>
</dbReference>
<dbReference type="GO" id="GO:0004672">
    <property type="term" value="F:protein kinase activity"/>
    <property type="evidence" value="ECO:0007669"/>
    <property type="project" value="InterPro"/>
</dbReference>
<dbReference type="PANTHER" id="PTHR23257:SF978">
    <property type="entry name" value="PROTEIN KINASE FAMILY PROTEIN"/>
    <property type="match status" value="1"/>
</dbReference>
<proteinExistence type="predicted"/>
<dbReference type="EMBL" id="JANAVB010011800">
    <property type="protein sequence ID" value="KAJ6836764.1"/>
    <property type="molecule type" value="Genomic_DNA"/>
</dbReference>